<evidence type="ECO:0000313" key="5">
    <source>
        <dbReference type="EMBL" id="MZQ85614.1"/>
    </source>
</evidence>
<dbReference type="InterPro" id="IPR051534">
    <property type="entry name" value="CBASS_pafABC_assoc_protein"/>
</dbReference>
<proteinExistence type="predicted"/>
<dbReference type="Proteomes" id="UP000481087">
    <property type="component" value="Unassembled WGS sequence"/>
</dbReference>
<dbReference type="GO" id="GO:0003700">
    <property type="term" value="F:DNA-binding transcription factor activity"/>
    <property type="evidence" value="ECO:0007669"/>
    <property type="project" value="InterPro"/>
</dbReference>
<dbReference type="Pfam" id="PF08279">
    <property type="entry name" value="HTH_11"/>
    <property type="match status" value="1"/>
</dbReference>
<dbReference type="SUPFAM" id="SSF46785">
    <property type="entry name" value="Winged helix' DNA-binding domain"/>
    <property type="match status" value="1"/>
</dbReference>
<dbReference type="AlphaFoldDB" id="A0A6L8V5V8"/>
<dbReference type="PANTHER" id="PTHR34580">
    <property type="match status" value="1"/>
</dbReference>
<dbReference type="InterPro" id="IPR036390">
    <property type="entry name" value="WH_DNA-bd_sf"/>
</dbReference>
<dbReference type="InterPro" id="IPR036388">
    <property type="entry name" value="WH-like_DNA-bd_sf"/>
</dbReference>
<dbReference type="Gene3D" id="1.10.10.10">
    <property type="entry name" value="Winged helix-like DNA-binding domain superfamily/Winged helix DNA-binding domain"/>
    <property type="match status" value="1"/>
</dbReference>
<dbReference type="RefSeq" id="WP_161409841.1">
    <property type="nucleotide sequence ID" value="NZ_WTUZ01000022.1"/>
</dbReference>
<name>A0A6L8V5V8_9BACL</name>
<dbReference type="PANTHER" id="PTHR34580:SF1">
    <property type="entry name" value="PROTEIN PAFC"/>
    <property type="match status" value="1"/>
</dbReference>
<reference evidence="5 6" key="1">
    <citation type="submission" date="2019-12" db="EMBL/GenBank/DDBJ databases">
        <title>Paenibacillus sp. nov. sp. isolated from soil.</title>
        <authorList>
            <person name="Kim J."/>
            <person name="Jeong S.E."/>
            <person name="Jung H.S."/>
            <person name="Jeon C.O."/>
        </authorList>
    </citation>
    <scope>NUCLEOTIDE SEQUENCE [LARGE SCALE GENOMIC DNA]</scope>
    <source>
        <strain evidence="5 6">5J-6</strain>
    </source>
</reference>
<keyword evidence="1" id="KW-0805">Transcription regulation</keyword>
<keyword evidence="3" id="KW-0804">Transcription</keyword>
<feature type="domain" description="HTH deoR-type" evidence="4">
    <location>
        <begin position="43"/>
        <end position="109"/>
    </location>
</feature>
<keyword evidence="6" id="KW-1185">Reference proteome</keyword>
<organism evidence="5 6">
    <name type="scientific">Paenibacillus silvestris</name>
    <dbReference type="NCBI Taxonomy" id="2606219"/>
    <lineage>
        <taxon>Bacteria</taxon>
        <taxon>Bacillati</taxon>
        <taxon>Bacillota</taxon>
        <taxon>Bacilli</taxon>
        <taxon>Bacillales</taxon>
        <taxon>Paenibacillaceae</taxon>
        <taxon>Paenibacillus</taxon>
    </lineage>
</organism>
<sequence length="149" mass="16773">MSDSKFCDLFDEILRFTITKHVGHNPRLACNYIPKELYVKPMANSRHFEIVYLLCSKKRTTAKELAEHFNVSTRTIYRNIETLSAAGVPVQCSKGKSGGISLLDGSSLSSSQTKKEQNEFLIALQSLSTHDVHKSDEILSKLGHFFHTI</sequence>
<dbReference type="PROSITE" id="PS51000">
    <property type="entry name" value="HTH_DEOR_2"/>
    <property type="match status" value="1"/>
</dbReference>
<evidence type="ECO:0000256" key="1">
    <source>
        <dbReference type="ARBA" id="ARBA00023015"/>
    </source>
</evidence>
<keyword evidence="2" id="KW-0238">DNA-binding</keyword>
<dbReference type="GO" id="GO:0003677">
    <property type="term" value="F:DNA binding"/>
    <property type="evidence" value="ECO:0007669"/>
    <property type="project" value="UniProtKB-KW"/>
</dbReference>
<evidence type="ECO:0000256" key="2">
    <source>
        <dbReference type="ARBA" id="ARBA00023125"/>
    </source>
</evidence>
<gene>
    <name evidence="5" type="ORF">GQF01_26180</name>
</gene>
<comment type="caution">
    <text evidence="5">The sequence shown here is derived from an EMBL/GenBank/DDBJ whole genome shotgun (WGS) entry which is preliminary data.</text>
</comment>
<dbReference type="InterPro" id="IPR011991">
    <property type="entry name" value="ArsR-like_HTH"/>
</dbReference>
<accession>A0A6L8V5V8</accession>
<evidence type="ECO:0000313" key="6">
    <source>
        <dbReference type="Proteomes" id="UP000481087"/>
    </source>
</evidence>
<protein>
    <submittedName>
        <fullName evidence="5">HTH domain-containing protein</fullName>
    </submittedName>
</protein>
<dbReference type="EMBL" id="WTUZ01000022">
    <property type="protein sequence ID" value="MZQ85614.1"/>
    <property type="molecule type" value="Genomic_DNA"/>
</dbReference>
<dbReference type="CDD" id="cd00090">
    <property type="entry name" value="HTH_ARSR"/>
    <property type="match status" value="1"/>
</dbReference>
<dbReference type="InterPro" id="IPR001034">
    <property type="entry name" value="DeoR_HTH"/>
</dbReference>
<dbReference type="InterPro" id="IPR013196">
    <property type="entry name" value="HTH_11"/>
</dbReference>
<evidence type="ECO:0000256" key="3">
    <source>
        <dbReference type="ARBA" id="ARBA00023163"/>
    </source>
</evidence>
<evidence type="ECO:0000259" key="4">
    <source>
        <dbReference type="PROSITE" id="PS51000"/>
    </source>
</evidence>